<feature type="transmembrane region" description="Helical" evidence="4">
    <location>
        <begin position="85"/>
        <end position="106"/>
    </location>
</feature>
<proteinExistence type="inferred from homology"/>
<evidence type="ECO:0000256" key="4">
    <source>
        <dbReference type="SAM" id="Phobius"/>
    </source>
</evidence>
<feature type="domain" description="Methyl-accepting transducer" evidence="5">
    <location>
        <begin position="204"/>
        <end position="440"/>
    </location>
</feature>
<organism evidence="6 7">
    <name type="scientific">Aurantiacibacter gilvus</name>
    <dbReference type="NCBI Taxonomy" id="3139141"/>
    <lineage>
        <taxon>Bacteria</taxon>
        <taxon>Pseudomonadati</taxon>
        <taxon>Pseudomonadota</taxon>
        <taxon>Alphaproteobacteria</taxon>
        <taxon>Sphingomonadales</taxon>
        <taxon>Erythrobacteraceae</taxon>
        <taxon>Aurantiacibacter</taxon>
    </lineage>
</organism>
<dbReference type="Pfam" id="PF00672">
    <property type="entry name" value="HAMP"/>
    <property type="match status" value="1"/>
</dbReference>
<name>A0ABU9IHS5_9SPHN</name>
<keyword evidence="4" id="KW-1133">Transmembrane helix</keyword>
<dbReference type="PROSITE" id="PS50111">
    <property type="entry name" value="CHEMOTAXIS_TRANSDUC_2"/>
    <property type="match status" value="1"/>
</dbReference>
<dbReference type="Gene3D" id="6.10.340.10">
    <property type="match status" value="1"/>
</dbReference>
<dbReference type="EMBL" id="JBBYHV010000002">
    <property type="protein sequence ID" value="MEL1251257.1"/>
    <property type="molecule type" value="Genomic_DNA"/>
</dbReference>
<dbReference type="InterPro" id="IPR003660">
    <property type="entry name" value="HAMP_dom"/>
</dbReference>
<keyword evidence="4" id="KW-0812">Transmembrane</keyword>
<dbReference type="Proteomes" id="UP001497045">
    <property type="component" value="Unassembled WGS sequence"/>
</dbReference>
<protein>
    <submittedName>
        <fullName evidence="6">Methyl-accepting chemotaxis protein</fullName>
    </submittedName>
</protein>
<accession>A0ABU9IHS5</accession>
<keyword evidence="1 3" id="KW-0807">Transducer</keyword>
<comment type="caution">
    <text evidence="6">The sequence shown here is derived from an EMBL/GenBank/DDBJ whole genome shotgun (WGS) entry which is preliminary data.</text>
</comment>
<sequence length="460" mass="48352">MNAYTQDFESAAPQETVAKADVAEAGIAHPRHATSGSSVKELLTTKTMLRQILGNAAFLVGALLIVSTAALIGTSYPQTASTANVIVVAGAAFGLSFGIYSTWRVLQSSVIPMYQIGNTMLRISEQKRNTVVPFLDRNDEIGTLARALNQFSNWGFERDDMIEERKRMEEERVEMAGRRTRSLNKIADEFETTMGNVSGSVAASASQLHAAATSMEAAAAESITQTEEVARAMQQNTEGVTSVAATSDEFALSISEISRQVALSAELARDAGSTATSANDTISSLSASADQIGTIVELISSIAKRTNLLALNASIESARGGEAGRGFAVVAAEVKELAAQTGRATDEVAKQIRAIQDSTGDSVSALQAIGTKISQLEETAVSIASAVDQQSVAGQELARNIDMAARSTSEISGKLAKLREAATTSGAAATQTLGSANELERQASTLTTQGEVFLTKMRQV</sequence>
<evidence type="ECO:0000256" key="2">
    <source>
        <dbReference type="ARBA" id="ARBA00029447"/>
    </source>
</evidence>
<evidence type="ECO:0000259" key="5">
    <source>
        <dbReference type="PROSITE" id="PS50111"/>
    </source>
</evidence>
<dbReference type="SMART" id="SM00283">
    <property type="entry name" value="MA"/>
    <property type="match status" value="1"/>
</dbReference>
<evidence type="ECO:0000256" key="1">
    <source>
        <dbReference type="ARBA" id="ARBA00023224"/>
    </source>
</evidence>
<dbReference type="Gene3D" id="1.10.287.950">
    <property type="entry name" value="Methyl-accepting chemotaxis protein"/>
    <property type="match status" value="1"/>
</dbReference>
<keyword evidence="4" id="KW-0472">Membrane</keyword>
<evidence type="ECO:0000313" key="6">
    <source>
        <dbReference type="EMBL" id="MEL1251257.1"/>
    </source>
</evidence>
<dbReference type="InterPro" id="IPR004089">
    <property type="entry name" value="MCPsignal_dom"/>
</dbReference>
<dbReference type="Pfam" id="PF00015">
    <property type="entry name" value="MCPsignal"/>
    <property type="match status" value="1"/>
</dbReference>
<keyword evidence="7" id="KW-1185">Reference proteome</keyword>
<reference evidence="6 7" key="1">
    <citation type="submission" date="2024-04" db="EMBL/GenBank/DDBJ databases">
        <title>Aurantiacibacter sp. DGU6 16S ribosomal RNA gene Genome sequencing and assembly.</title>
        <authorList>
            <person name="Park S."/>
        </authorList>
    </citation>
    <scope>NUCLEOTIDE SEQUENCE [LARGE SCALE GENOMIC DNA]</scope>
    <source>
        <strain evidence="6 7">DGU6</strain>
    </source>
</reference>
<feature type="transmembrane region" description="Helical" evidence="4">
    <location>
        <begin position="52"/>
        <end position="73"/>
    </location>
</feature>
<dbReference type="PANTHER" id="PTHR32089:SF112">
    <property type="entry name" value="LYSOZYME-LIKE PROTEIN-RELATED"/>
    <property type="match status" value="1"/>
</dbReference>
<dbReference type="PANTHER" id="PTHR32089">
    <property type="entry name" value="METHYL-ACCEPTING CHEMOTAXIS PROTEIN MCPB"/>
    <property type="match status" value="1"/>
</dbReference>
<dbReference type="RefSeq" id="WP_341673816.1">
    <property type="nucleotide sequence ID" value="NZ_JBBYHV010000002.1"/>
</dbReference>
<comment type="similarity">
    <text evidence="2">Belongs to the methyl-accepting chemotaxis (MCP) protein family.</text>
</comment>
<gene>
    <name evidence="6" type="ORF">AAEO60_11295</name>
</gene>
<evidence type="ECO:0000256" key="3">
    <source>
        <dbReference type="PROSITE-ProRule" id="PRU00284"/>
    </source>
</evidence>
<dbReference type="SUPFAM" id="SSF58104">
    <property type="entry name" value="Methyl-accepting chemotaxis protein (MCP) signaling domain"/>
    <property type="match status" value="1"/>
</dbReference>
<evidence type="ECO:0000313" key="7">
    <source>
        <dbReference type="Proteomes" id="UP001497045"/>
    </source>
</evidence>